<feature type="repeat" description="TPR" evidence="6">
    <location>
        <begin position="154"/>
        <end position="187"/>
    </location>
</feature>
<comment type="similarity">
    <text evidence="5">Belongs to the Rap family.</text>
</comment>
<evidence type="ECO:0000256" key="4">
    <source>
        <dbReference type="ARBA" id="ARBA00022803"/>
    </source>
</evidence>
<keyword evidence="2" id="KW-0963">Cytoplasm</keyword>
<evidence type="ECO:0000256" key="1">
    <source>
        <dbReference type="ARBA" id="ARBA00004496"/>
    </source>
</evidence>
<gene>
    <name evidence="7" type="ORF">GCM10008938_10430</name>
</gene>
<evidence type="ECO:0008006" key="9">
    <source>
        <dbReference type="Google" id="ProtNLM"/>
    </source>
</evidence>
<dbReference type="SMART" id="SM00028">
    <property type="entry name" value="TPR"/>
    <property type="match status" value="2"/>
</dbReference>
<keyword evidence="3" id="KW-0677">Repeat</keyword>
<dbReference type="PROSITE" id="PS50005">
    <property type="entry name" value="TPR"/>
    <property type="match status" value="1"/>
</dbReference>
<protein>
    <recommendedName>
        <fullName evidence="9">Tetratricopeptide repeat protein</fullName>
    </recommendedName>
</protein>
<dbReference type="Gene3D" id="1.25.40.10">
    <property type="entry name" value="Tetratricopeptide repeat domain"/>
    <property type="match status" value="1"/>
</dbReference>
<evidence type="ECO:0000313" key="7">
    <source>
        <dbReference type="EMBL" id="GGJ26165.1"/>
    </source>
</evidence>
<comment type="subcellular location">
    <subcellularLocation>
        <location evidence="1">Cytoplasm</location>
    </subcellularLocation>
</comment>
<comment type="caution">
    <text evidence="7">The sequence shown here is derived from an EMBL/GenBank/DDBJ whole genome shotgun (WGS) entry which is preliminary data.</text>
</comment>
<keyword evidence="4 6" id="KW-0802">TPR repeat</keyword>
<evidence type="ECO:0000256" key="5">
    <source>
        <dbReference type="ARBA" id="ARBA00038253"/>
    </source>
</evidence>
<reference evidence="8" key="1">
    <citation type="journal article" date="2019" name="Int. J. Syst. Evol. Microbiol.">
        <title>The Global Catalogue of Microorganisms (GCM) 10K type strain sequencing project: providing services to taxonomists for standard genome sequencing and annotation.</title>
        <authorList>
            <consortium name="The Broad Institute Genomics Platform"/>
            <consortium name="The Broad Institute Genome Sequencing Center for Infectious Disease"/>
            <person name="Wu L."/>
            <person name="Ma J."/>
        </authorList>
    </citation>
    <scope>NUCLEOTIDE SEQUENCE [LARGE SCALE GENOMIC DNA]</scope>
    <source>
        <strain evidence="8">JCM 14370</strain>
    </source>
</reference>
<dbReference type="InterPro" id="IPR013105">
    <property type="entry name" value="TPR_2"/>
</dbReference>
<dbReference type="InterPro" id="IPR011990">
    <property type="entry name" value="TPR-like_helical_dom_sf"/>
</dbReference>
<evidence type="ECO:0000256" key="3">
    <source>
        <dbReference type="ARBA" id="ARBA00022737"/>
    </source>
</evidence>
<dbReference type="PANTHER" id="PTHR46630">
    <property type="entry name" value="TETRATRICOPEPTIDE REPEAT PROTEIN 29"/>
    <property type="match status" value="1"/>
</dbReference>
<proteinExistence type="inferred from homology"/>
<dbReference type="PANTHER" id="PTHR46630:SF1">
    <property type="entry name" value="TETRATRICOPEPTIDE REPEAT PROTEIN 29"/>
    <property type="match status" value="1"/>
</dbReference>
<accession>A0ABQ2CWF7</accession>
<evidence type="ECO:0000313" key="8">
    <source>
        <dbReference type="Proteomes" id="UP000632222"/>
    </source>
</evidence>
<dbReference type="InterPro" id="IPR019734">
    <property type="entry name" value="TPR_rpt"/>
</dbReference>
<dbReference type="SUPFAM" id="SSF48452">
    <property type="entry name" value="TPR-like"/>
    <property type="match status" value="1"/>
</dbReference>
<dbReference type="Proteomes" id="UP000632222">
    <property type="component" value="Unassembled WGS sequence"/>
</dbReference>
<dbReference type="Pfam" id="PF07719">
    <property type="entry name" value="TPR_2"/>
    <property type="match status" value="1"/>
</dbReference>
<dbReference type="RefSeq" id="WP_189000906.1">
    <property type="nucleotide sequence ID" value="NZ_BMOD01000002.1"/>
</dbReference>
<evidence type="ECO:0000256" key="2">
    <source>
        <dbReference type="ARBA" id="ARBA00022490"/>
    </source>
</evidence>
<dbReference type="EMBL" id="BMOD01000002">
    <property type="protein sequence ID" value="GGJ26165.1"/>
    <property type="molecule type" value="Genomic_DNA"/>
</dbReference>
<keyword evidence="8" id="KW-1185">Reference proteome</keyword>
<dbReference type="InterPro" id="IPR051476">
    <property type="entry name" value="Bac_ResReg_Asp_Phosphatase"/>
</dbReference>
<evidence type="ECO:0000256" key="6">
    <source>
        <dbReference type="PROSITE-ProRule" id="PRU00339"/>
    </source>
</evidence>
<sequence length="242" mass="27510">MSTADFDVLWNFSDPATTEQKFLALVPDLQTRPEALLELQTQLARTHSLRKQFEQAHQILDGLQAHLDQVSPRVKVRYLLERGRTWNSAGEREQASLCFQQAFELADQAGLQGFAADALHMLAISKPDQAISLNHQALDYIVASVDPAAKKWEGSLLNNLGWSYFADRRFEEALETFQKALQFREAQGQKEPIRIAWWCIARVLRELGHRDAALEIQLRLKAELEAAGSQDPYVDEELVLLK</sequence>
<organism evidence="7 8">
    <name type="scientific">Deinococcus roseus</name>
    <dbReference type="NCBI Taxonomy" id="392414"/>
    <lineage>
        <taxon>Bacteria</taxon>
        <taxon>Thermotogati</taxon>
        <taxon>Deinococcota</taxon>
        <taxon>Deinococci</taxon>
        <taxon>Deinococcales</taxon>
        <taxon>Deinococcaceae</taxon>
        <taxon>Deinococcus</taxon>
    </lineage>
</organism>
<name>A0ABQ2CWF7_9DEIO</name>